<keyword evidence="4 6" id="KW-1133">Transmembrane helix</keyword>
<evidence type="ECO:0000256" key="6">
    <source>
        <dbReference type="SAM" id="Phobius"/>
    </source>
</evidence>
<dbReference type="PANTHER" id="PTHR43124">
    <property type="entry name" value="PURINE EFFLUX PUMP PBUE"/>
    <property type="match status" value="1"/>
</dbReference>
<dbReference type="InterPro" id="IPR050189">
    <property type="entry name" value="MFS_Efflux_Transporters"/>
</dbReference>
<feature type="transmembrane region" description="Helical" evidence="6">
    <location>
        <begin position="101"/>
        <end position="121"/>
    </location>
</feature>
<evidence type="ECO:0000256" key="5">
    <source>
        <dbReference type="ARBA" id="ARBA00023136"/>
    </source>
</evidence>
<dbReference type="Gene3D" id="1.20.1250.20">
    <property type="entry name" value="MFS general substrate transporter like domains"/>
    <property type="match status" value="1"/>
</dbReference>
<gene>
    <name evidence="8" type="ORF">Raf01_81860</name>
</gene>
<sequence length="379" mass="38244">MRTWLAVISLALGAAIIVTTEFLPVGFLPNVSADLHVSLGVAGLMVLVPGLSAAIAAPLVIVGAGRLDRRRMILVLGLLVAVSNLLASVAPTFFVVLLARVFLGIAIGGFWAVVPPLGFRLAGPRAGTRATSIILAGLSAGTVVGLPAGQLLGHLIGWRATFAGAAGAAILIVAAQRVLLPELSSGGSMRFGHLAKVFRVPMARTVLVVGAVVTVGQFSASTFVTPFLLQKADLASDLATVLFLGYGLAGIVGTLLGSALVARSRIWTFVGAAASFGVVLVFLPALSGAPITVSVLFVVWGLIWGLVPLALQTLMLTTTPDAPEASAAVLMSVLQLAIAVGSALGGLLVDSAGLSLVFIVGGIIAIVAGLVASVARHGV</sequence>
<evidence type="ECO:0000256" key="2">
    <source>
        <dbReference type="ARBA" id="ARBA00022475"/>
    </source>
</evidence>
<feature type="transmembrane region" description="Helical" evidence="6">
    <location>
        <begin position="206"/>
        <end position="229"/>
    </location>
</feature>
<evidence type="ECO:0000313" key="8">
    <source>
        <dbReference type="EMBL" id="GIH20014.1"/>
    </source>
</evidence>
<feature type="transmembrane region" description="Helical" evidence="6">
    <location>
        <begin position="355"/>
        <end position="375"/>
    </location>
</feature>
<dbReference type="Proteomes" id="UP000642748">
    <property type="component" value="Unassembled WGS sequence"/>
</dbReference>
<evidence type="ECO:0000256" key="3">
    <source>
        <dbReference type="ARBA" id="ARBA00022692"/>
    </source>
</evidence>
<dbReference type="GO" id="GO:0022857">
    <property type="term" value="F:transmembrane transporter activity"/>
    <property type="evidence" value="ECO:0007669"/>
    <property type="project" value="InterPro"/>
</dbReference>
<dbReference type="AlphaFoldDB" id="A0A8J3QZ84"/>
<evidence type="ECO:0000256" key="1">
    <source>
        <dbReference type="ARBA" id="ARBA00004651"/>
    </source>
</evidence>
<feature type="transmembrane region" description="Helical" evidence="6">
    <location>
        <begin position="269"/>
        <end position="287"/>
    </location>
</feature>
<dbReference type="GO" id="GO:0005886">
    <property type="term" value="C:plasma membrane"/>
    <property type="evidence" value="ECO:0007669"/>
    <property type="project" value="UniProtKB-SubCell"/>
</dbReference>
<feature type="transmembrane region" description="Helical" evidence="6">
    <location>
        <begin position="328"/>
        <end position="349"/>
    </location>
</feature>
<reference evidence="8" key="1">
    <citation type="submission" date="2021-01" db="EMBL/GenBank/DDBJ databases">
        <title>Whole genome shotgun sequence of Rugosimonospora africana NBRC 104875.</title>
        <authorList>
            <person name="Komaki H."/>
            <person name="Tamura T."/>
        </authorList>
    </citation>
    <scope>NUCLEOTIDE SEQUENCE</scope>
    <source>
        <strain evidence="8">NBRC 104875</strain>
    </source>
</reference>
<name>A0A8J3QZ84_9ACTN</name>
<comment type="subcellular location">
    <subcellularLocation>
        <location evidence="1">Cell membrane</location>
        <topology evidence="1">Multi-pass membrane protein</topology>
    </subcellularLocation>
</comment>
<evidence type="ECO:0000259" key="7">
    <source>
        <dbReference type="PROSITE" id="PS50850"/>
    </source>
</evidence>
<accession>A0A8J3QZ84</accession>
<keyword evidence="9" id="KW-1185">Reference proteome</keyword>
<feature type="transmembrane region" description="Helical" evidence="6">
    <location>
        <begin position="293"/>
        <end position="316"/>
    </location>
</feature>
<dbReference type="InterPro" id="IPR036259">
    <property type="entry name" value="MFS_trans_sf"/>
</dbReference>
<dbReference type="CDD" id="cd17324">
    <property type="entry name" value="MFS_NepI_like"/>
    <property type="match status" value="1"/>
</dbReference>
<keyword evidence="3 6" id="KW-0812">Transmembrane</keyword>
<evidence type="ECO:0000313" key="9">
    <source>
        <dbReference type="Proteomes" id="UP000642748"/>
    </source>
</evidence>
<dbReference type="SUPFAM" id="SSF103473">
    <property type="entry name" value="MFS general substrate transporter"/>
    <property type="match status" value="1"/>
</dbReference>
<feature type="transmembrane region" description="Helical" evidence="6">
    <location>
        <begin position="133"/>
        <end position="156"/>
    </location>
</feature>
<dbReference type="PANTHER" id="PTHR43124:SF3">
    <property type="entry name" value="CHLORAMPHENICOL EFFLUX PUMP RV0191"/>
    <property type="match status" value="1"/>
</dbReference>
<keyword evidence="2" id="KW-1003">Cell membrane</keyword>
<evidence type="ECO:0000256" key="4">
    <source>
        <dbReference type="ARBA" id="ARBA00022989"/>
    </source>
</evidence>
<feature type="transmembrane region" description="Helical" evidence="6">
    <location>
        <begin position="241"/>
        <end position="262"/>
    </location>
</feature>
<proteinExistence type="predicted"/>
<dbReference type="InterPro" id="IPR020846">
    <property type="entry name" value="MFS_dom"/>
</dbReference>
<organism evidence="8 9">
    <name type="scientific">Rugosimonospora africana</name>
    <dbReference type="NCBI Taxonomy" id="556532"/>
    <lineage>
        <taxon>Bacteria</taxon>
        <taxon>Bacillati</taxon>
        <taxon>Actinomycetota</taxon>
        <taxon>Actinomycetes</taxon>
        <taxon>Micromonosporales</taxon>
        <taxon>Micromonosporaceae</taxon>
        <taxon>Rugosimonospora</taxon>
    </lineage>
</organism>
<feature type="domain" description="Major facilitator superfamily (MFS) profile" evidence="7">
    <location>
        <begin position="1"/>
        <end position="379"/>
    </location>
</feature>
<dbReference type="PROSITE" id="PS50850">
    <property type="entry name" value="MFS"/>
    <property type="match status" value="1"/>
</dbReference>
<feature type="transmembrane region" description="Helical" evidence="6">
    <location>
        <begin position="73"/>
        <end position="95"/>
    </location>
</feature>
<dbReference type="EMBL" id="BONZ01000087">
    <property type="protein sequence ID" value="GIH20014.1"/>
    <property type="molecule type" value="Genomic_DNA"/>
</dbReference>
<feature type="transmembrane region" description="Helical" evidence="6">
    <location>
        <begin position="162"/>
        <end position="180"/>
    </location>
</feature>
<comment type="caution">
    <text evidence="8">The sequence shown here is derived from an EMBL/GenBank/DDBJ whole genome shotgun (WGS) entry which is preliminary data.</text>
</comment>
<protein>
    <submittedName>
        <fullName evidence="8">MFS transporter</fullName>
    </submittedName>
</protein>
<keyword evidence="5 6" id="KW-0472">Membrane</keyword>
<feature type="transmembrane region" description="Helical" evidence="6">
    <location>
        <begin position="36"/>
        <end position="61"/>
    </location>
</feature>
<dbReference type="InterPro" id="IPR011701">
    <property type="entry name" value="MFS"/>
</dbReference>
<dbReference type="Pfam" id="PF07690">
    <property type="entry name" value="MFS_1"/>
    <property type="match status" value="1"/>
</dbReference>